<name>A0A5N6L2W4_9ROSI</name>
<accession>A0A5N6L2W4</accession>
<feature type="compositionally biased region" description="Low complexity" evidence="5">
    <location>
        <begin position="407"/>
        <end position="419"/>
    </location>
</feature>
<evidence type="ECO:0000313" key="8">
    <source>
        <dbReference type="EMBL" id="KAB8611443.1"/>
    </source>
</evidence>
<evidence type="ECO:0000256" key="1">
    <source>
        <dbReference type="ARBA" id="ARBA00022723"/>
    </source>
</evidence>
<evidence type="ECO:0000259" key="6">
    <source>
        <dbReference type="PROSITE" id="PS50199"/>
    </source>
</evidence>
<dbReference type="InterPro" id="IPR013536">
    <property type="entry name" value="WLM_dom"/>
</dbReference>
<dbReference type="GO" id="GO:0008237">
    <property type="term" value="F:metallopeptidase activity"/>
    <property type="evidence" value="ECO:0007669"/>
    <property type="project" value="TreeGrafter"/>
</dbReference>
<evidence type="ECO:0000256" key="4">
    <source>
        <dbReference type="PROSITE-ProRule" id="PRU00322"/>
    </source>
</evidence>
<evidence type="ECO:0000313" key="9">
    <source>
        <dbReference type="Proteomes" id="UP000327013"/>
    </source>
</evidence>
<dbReference type="PROSITE" id="PS51397">
    <property type="entry name" value="WLM"/>
    <property type="match status" value="1"/>
</dbReference>
<feature type="domain" description="RanBP2-type" evidence="6">
    <location>
        <begin position="450"/>
        <end position="479"/>
    </location>
</feature>
<dbReference type="Proteomes" id="UP000327013">
    <property type="component" value="Unassembled WGS sequence"/>
</dbReference>
<gene>
    <name evidence="8" type="ORF">FH972_025948</name>
</gene>
<evidence type="ECO:0000256" key="3">
    <source>
        <dbReference type="ARBA" id="ARBA00022833"/>
    </source>
</evidence>
<keyword evidence="3" id="KW-0862">Zinc</keyword>
<comment type="caution">
    <text evidence="8">The sequence shown here is derived from an EMBL/GenBank/DDBJ whole genome shotgun (WGS) entry which is preliminary data.</text>
</comment>
<evidence type="ECO:0000256" key="2">
    <source>
        <dbReference type="ARBA" id="ARBA00022771"/>
    </source>
</evidence>
<keyword evidence="1" id="KW-0479">Metal-binding</keyword>
<evidence type="ECO:0008006" key="10">
    <source>
        <dbReference type="Google" id="ProtNLM"/>
    </source>
</evidence>
<feature type="compositionally biased region" description="Polar residues" evidence="5">
    <location>
        <begin position="339"/>
        <end position="348"/>
    </location>
</feature>
<dbReference type="InterPro" id="IPR053000">
    <property type="entry name" value="WSS1-like_metalloprotease"/>
</dbReference>
<feature type="region of interest" description="Disordered" evidence="5">
    <location>
        <begin position="249"/>
        <end position="447"/>
    </location>
</feature>
<keyword evidence="9" id="KW-1185">Reference proteome</keyword>
<dbReference type="EMBL" id="VIBQ01000073">
    <property type="protein sequence ID" value="KAB8611443.1"/>
    <property type="molecule type" value="Genomic_DNA"/>
</dbReference>
<keyword evidence="2 4" id="KW-0863">Zinc-finger</keyword>
<feature type="domain" description="WLM" evidence="7">
    <location>
        <begin position="1"/>
        <end position="197"/>
    </location>
</feature>
<dbReference type="PANTHER" id="PTHR46622:SF1">
    <property type="entry name" value="DNA-DEPENDENT METALLOPROTEASE WSS1"/>
    <property type="match status" value="1"/>
</dbReference>
<dbReference type="GO" id="GO:0005634">
    <property type="term" value="C:nucleus"/>
    <property type="evidence" value="ECO:0007669"/>
    <property type="project" value="TreeGrafter"/>
</dbReference>
<sequence>MAPHERDALVNAYEHLNSLPRAPDALNMLKKIASVVKPIMRGRGWKVGTLTEFYPHEQSLLGLNVNRGQRVCLRLRYAGDNTLFMPLENVIDTMLHELSHNVFGPHDEKFNNLWNALRDEYTDLKIKGYTGEGFLSEGHRLGGRRVPIDEVRRQARSAAEKRKVLQKNSGQKVGGQAIPYGSDVRSIIADATQRRIDITIGCASGTQDGDRIAHGPFNGFRTKAEEDDANERAINQALWELVQEDEARKAGVAHENQSWNSEGLTWNPDTGLDLGNATPPSEDIKQPADAPPIPSRSPLRRPAALSSLSIPQEAPPLPSDSKPHSATSRPISIAPRLNNPLSRSQSTRAKPYSRPNPPPTLKPTVYQEGAGPSKPTPENSKSENLQTLAPVVYNGAPPTLAPTTYKPPAARSPNSNSSPVGFDISGFDDDYHGPGSTGPSVMRPAASSLPSRTWTCPTCTLCNRVEHLCCNACGTEKPSRDETPITPIDSANDILSEFEIAQIAREISRREREQELEAEAAAERARLYGLAPQRVPEGPIGWSCRGCGSFMENQWWTCSACGKLKDSS</sequence>
<organism evidence="8 9">
    <name type="scientific">Carpinus fangiana</name>
    <dbReference type="NCBI Taxonomy" id="176857"/>
    <lineage>
        <taxon>Eukaryota</taxon>
        <taxon>Viridiplantae</taxon>
        <taxon>Streptophyta</taxon>
        <taxon>Embryophyta</taxon>
        <taxon>Tracheophyta</taxon>
        <taxon>Spermatophyta</taxon>
        <taxon>Magnoliopsida</taxon>
        <taxon>eudicotyledons</taxon>
        <taxon>Gunneridae</taxon>
        <taxon>Pentapetalae</taxon>
        <taxon>rosids</taxon>
        <taxon>fabids</taxon>
        <taxon>Fagales</taxon>
        <taxon>Betulaceae</taxon>
        <taxon>Carpinus</taxon>
    </lineage>
</organism>
<feature type="compositionally biased region" description="Polar residues" evidence="5">
    <location>
        <begin position="255"/>
        <end position="268"/>
    </location>
</feature>
<dbReference type="OrthoDB" id="49605at2759"/>
<reference evidence="8 9" key="1">
    <citation type="submission" date="2019-06" db="EMBL/GenBank/DDBJ databases">
        <title>A chromosomal-level reference genome of Carpinus fangiana (Coryloideae, Betulaceae).</title>
        <authorList>
            <person name="Yang X."/>
            <person name="Wang Z."/>
            <person name="Zhang L."/>
            <person name="Hao G."/>
            <person name="Liu J."/>
            <person name="Yang Y."/>
        </authorList>
    </citation>
    <scope>NUCLEOTIDE SEQUENCE [LARGE SCALE GENOMIC DNA]</scope>
    <source>
        <strain evidence="8">Cfa_2016G</strain>
        <tissue evidence="8">Leaf</tissue>
    </source>
</reference>
<dbReference type="Pfam" id="PF08325">
    <property type="entry name" value="WLM"/>
    <property type="match status" value="1"/>
</dbReference>
<dbReference type="PROSITE" id="PS50199">
    <property type="entry name" value="ZF_RANBP2_2"/>
    <property type="match status" value="1"/>
</dbReference>
<evidence type="ECO:0000256" key="5">
    <source>
        <dbReference type="SAM" id="MobiDB-lite"/>
    </source>
</evidence>
<dbReference type="GO" id="GO:0006281">
    <property type="term" value="P:DNA repair"/>
    <property type="evidence" value="ECO:0007669"/>
    <property type="project" value="TreeGrafter"/>
</dbReference>
<dbReference type="PROSITE" id="PS01358">
    <property type="entry name" value="ZF_RANBP2_1"/>
    <property type="match status" value="1"/>
</dbReference>
<evidence type="ECO:0000259" key="7">
    <source>
        <dbReference type="PROSITE" id="PS51397"/>
    </source>
</evidence>
<proteinExistence type="predicted"/>
<dbReference type="PANTHER" id="PTHR46622">
    <property type="entry name" value="DNA-DEPENDENT METALLOPROTEASE WSS1"/>
    <property type="match status" value="1"/>
</dbReference>
<dbReference type="InterPro" id="IPR001876">
    <property type="entry name" value="Znf_RanBP2"/>
</dbReference>
<feature type="compositionally biased region" description="Low complexity" evidence="5">
    <location>
        <begin position="296"/>
        <end position="310"/>
    </location>
</feature>
<dbReference type="Gene3D" id="2.30.30.380">
    <property type="entry name" value="Zn-finger domain of Sec23/24"/>
    <property type="match status" value="1"/>
</dbReference>
<protein>
    <recommendedName>
        <fullName evidence="10">WLM domain-containing protein</fullName>
    </recommendedName>
</protein>
<feature type="compositionally biased region" description="Polar residues" evidence="5">
    <location>
        <begin position="376"/>
        <end position="387"/>
    </location>
</feature>
<dbReference type="GO" id="GO:0008270">
    <property type="term" value="F:zinc ion binding"/>
    <property type="evidence" value="ECO:0007669"/>
    <property type="project" value="UniProtKB-KW"/>
</dbReference>
<dbReference type="AlphaFoldDB" id="A0A5N6L2W4"/>